<dbReference type="AlphaFoldDB" id="A0A6A6HEJ5"/>
<dbReference type="Pfam" id="PF12239">
    <property type="entry name" value="DUF3605"/>
    <property type="match status" value="1"/>
</dbReference>
<accession>A0A6A6HEJ5</accession>
<keyword evidence="2" id="KW-1185">Reference proteome</keyword>
<evidence type="ECO:0000313" key="2">
    <source>
        <dbReference type="Proteomes" id="UP000800092"/>
    </source>
</evidence>
<evidence type="ECO:0000313" key="1">
    <source>
        <dbReference type="EMBL" id="KAF2236457.1"/>
    </source>
</evidence>
<dbReference type="InterPro" id="IPR022036">
    <property type="entry name" value="DUF3605"/>
</dbReference>
<dbReference type="Proteomes" id="UP000800092">
    <property type="component" value="Unassembled WGS sequence"/>
</dbReference>
<dbReference type="PANTHER" id="PTHR35020:SF4">
    <property type="entry name" value="N-ACETYLGLUCOSAMINE-INDUCED PROTEIN 1"/>
    <property type="match status" value="1"/>
</dbReference>
<proteinExistence type="predicted"/>
<name>A0A6A6HEJ5_VIRVR</name>
<dbReference type="EMBL" id="ML991785">
    <property type="protein sequence ID" value="KAF2236457.1"/>
    <property type="molecule type" value="Genomic_DNA"/>
</dbReference>
<dbReference type="GO" id="GO:0005737">
    <property type="term" value="C:cytoplasm"/>
    <property type="evidence" value="ECO:0007669"/>
    <property type="project" value="TreeGrafter"/>
</dbReference>
<organism evidence="1 2">
    <name type="scientific">Viridothelium virens</name>
    <name type="common">Speckled blister lichen</name>
    <name type="synonym">Trypethelium virens</name>
    <dbReference type="NCBI Taxonomy" id="1048519"/>
    <lineage>
        <taxon>Eukaryota</taxon>
        <taxon>Fungi</taxon>
        <taxon>Dikarya</taxon>
        <taxon>Ascomycota</taxon>
        <taxon>Pezizomycotina</taxon>
        <taxon>Dothideomycetes</taxon>
        <taxon>Dothideomycetes incertae sedis</taxon>
        <taxon>Trypetheliales</taxon>
        <taxon>Trypetheliaceae</taxon>
        <taxon>Viridothelium</taxon>
    </lineage>
</organism>
<gene>
    <name evidence="1" type="ORF">EV356DRAFT_531070</name>
</gene>
<dbReference type="GO" id="GO:0006044">
    <property type="term" value="P:N-acetylglucosamine metabolic process"/>
    <property type="evidence" value="ECO:0007669"/>
    <property type="project" value="TreeGrafter"/>
</dbReference>
<reference evidence="1" key="1">
    <citation type="journal article" date="2020" name="Stud. Mycol.">
        <title>101 Dothideomycetes genomes: a test case for predicting lifestyles and emergence of pathogens.</title>
        <authorList>
            <person name="Haridas S."/>
            <person name="Albert R."/>
            <person name="Binder M."/>
            <person name="Bloem J."/>
            <person name="Labutti K."/>
            <person name="Salamov A."/>
            <person name="Andreopoulos B."/>
            <person name="Baker S."/>
            <person name="Barry K."/>
            <person name="Bills G."/>
            <person name="Bluhm B."/>
            <person name="Cannon C."/>
            <person name="Castanera R."/>
            <person name="Culley D."/>
            <person name="Daum C."/>
            <person name="Ezra D."/>
            <person name="Gonzalez J."/>
            <person name="Henrissat B."/>
            <person name="Kuo A."/>
            <person name="Liang C."/>
            <person name="Lipzen A."/>
            <person name="Lutzoni F."/>
            <person name="Magnuson J."/>
            <person name="Mondo S."/>
            <person name="Nolan M."/>
            <person name="Ohm R."/>
            <person name="Pangilinan J."/>
            <person name="Park H.-J."/>
            <person name="Ramirez L."/>
            <person name="Alfaro M."/>
            <person name="Sun H."/>
            <person name="Tritt A."/>
            <person name="Yoshinaga Y."/>
            <person name="Zwiers L.-H."/>
            <person name="Turgeon B."/>
            <person name="Goodwin S."/>
            <person name="Spatafora J."/>
            <person name="Crous P."/>
            <person name="Grigoriev I."/>
        </authorList>
    </citation>
    <scope>NUCLEOTIDE SEQUENCE</scope>
    <source>
        <strain evidence="1">Tuck. ex Michener</strain>
    </source>
</reference>
<evidence type="ECO:0008006" key="3">
    <source>
        <dbReference type="Google" id="ProtNLM"/>
    </source>
</evidence>
<dbReference type="OrthoDB" id="10053431at2759"/>
<protein>
    <recommendedName>
        <fullName evidence="3">N-acetylglucosamine-induced protein 1</fullName>
    </recommendedName>
</protein>
<dbReference type="PANTHER" id="PTHR35020">
    <property type="entry name" value="N-ACETYLGLUCOSAMINE-INDUCED PROTEIN 1"/>
    <property type="match status" value="1"/>
</dbReference>
<sequence length="227" mass="27410">MSEVNLPYWQVNVPEDRRLADCPDFLADANAKDRRILSTKDEDYHYQTWSEVQRFIETNHLELFERVPTDMRRYKEYTWKLKREYGSVMNFILQERLKWNDMACTGEPFTNSDDYKILYNDWPYGLEQKIVHLVVWTKFDLEDDPATDDLTPKARREIDEFVERTFRSRVPRNQVIWFKNWRSLKSVHAVEHFHVLLYDADKEFVRQITHDDIALAVKVQKAERGLT</sequence>